<protein>
    <recommendedName>
        <fullName evidence="10">dITP/XTP pyrophosphatase</fullName>
        <ecNumber evidence="10">3.6.1.66</ecNumber>
    </recommendedName>
    <alternativeName>
        <fullName evidence="10">Non-canonical purine NTP pyrophosphatase</fullName>
    </alternativeName>
    <alternativeName>
        <fullName evidence="10">Non-standard purine NTP pyrophosphatase</fullName>
    </alternativeName>
    <alternativeName>
        <fullName evidence="10">Nucleoside-triphosphate diphosphatase</fullName>
    </alternativeName>
    <alternativeName>
        <fullName evidence="10">Nucleoside-triphosphate pyrophosphatase</fullName>
        <shortName evidence="10">NTPase</shortName>
    </alternativeName>
</protein>
<evidence type="ECO:0000256" key="9">
    <source>
        <dbReference type="ARBA" id="ARBA00052017"/>
    </source>
</evidence>
<evidence type="ECO:0000256" key="10">
    <source>
        <dbReference type="HAMAP-Rule" id="MF_01405"/>
    </source>
</evidence>
<dbReference type="InterPro" id="IPR002637">
    <property type="entry name" value="RdgB/HAM1"/>
</dbReference>
<dbReference type="HAMAP" id="MF_01405">
    <property type="entry name" value="Non_canon_purine_NTPase"/>
    <property type="match status" value="1"/>
</dbReference>
<comment type="catalytic activity">
    <reaction evidence="9 10">
        <text>XTP + H2O = XMP + diphosphate + H(+)</text>
        <dbReference type="Rhea" id="RHEA:28610"/>
        <dbReference type="ChEBI" id="CHEBI:15377"/>
        <dbReference type="ChEBI" id="CHEBI:15378"/>
        <dbReference type="ChEBI" id="CHEBI:33019"/>
        <dbReference type="ChEBI" id="CHEBI:57464"/>
        <dbReference type="ChEBI" id="CHEBI:61314"/>
        <dbReference type="EC" id="3.6.1.66"/>
    </reaction>
</comment>
<dbReference type="GO" id="GO:0035870">
    <property type="term" value="F:dITP diphosphatase activity"/>
    <property type="evidence" value="ECO:0007669"/>
    <property type="project" value="UniProtKB-UniRule"/>
</dbReference>
<dbReference type="GO" id="GO:0017111">
    <property type="term" value="F:ribonucleoside triphosphate phosphatase activity"/>
    <property type="evidence" value="ECO:0007669"/>
    <property type="project" value="InterPro"/>
</dbReference>
<dbReference type="Pfam" id="PF01725">
    <property type="entry name" value="Ham1p_like"/>
    <property type="match status" value="1"/>
</dbReference>
<dbReference type="KEGG" id="ttr:Tter_1810"/>
<feature type="binding site" evidence="10">
    <location>
        <begin position="183"/>
        <end position="184"/>
    </location>
    <ligand>
        <name>substrate</name>
    </ligand>
</feature>
<dbReference type="Proteomes" id="UP000000323">
    <property type="component" value="Chromosome 1"/>
</dbReference>
<reference evidence="13" key="1">
    <citation type="journal article" date="2010" name="Stand. Genomic Sci.">
        <title>Complete genome sequence of 'Thermobaculum terrenum' type strain (YNP1).</title>
        <authorList>
            <person name="Kiss H."/>
            <person name="Cleland D."/>
            <person name="Lapidus A."/>
            <person name="Lucas S."/>
            <person name="Glavina Del Rio T."/>
            <person name="Nolan M."/>
            <person name="Tice H."/>
            <person name="Han C."/>
            <person name="Goodwin L."/>
            <person name="Pitluck S."/>
            <person name="Liolios K."/>
            <person name="Ivanova N."/>
            <person name="Mavromatis K."/>
            <person name="Ovchinnikova G."/>
            <person name="Pati A."/>
            <person name="Chen A."/>
            <person name="Palaniappan K."/>
            <person name="Land M."/>
            <person name="Hauser L."/>
            <person name="Chang Y."/>
            <person name="Jeffries C."/>
            <person name="Lu M."/>
            <person name="Brettin T."/>
            <person name="Detter J."/>
            <person name="Goker M."/>
            <person name="Tindall B."/>
            <person name="Beck B."/>
            <person name="McDermott T."/>
            <person name="Woyke T."/>
            <person name="Bristow J."/>
            <person name="Eisen J."/>
            <person name="Markowitz V."/>
            <person name="Hugenholtz P."/>
            <person name="Kyrpides N."/>
            <person name="Klenk H."/>
            <person name="Cheng J."/>
        </authorList>
    </citation>
    <scope>NUCLEOTIDE SEQUENCE [LARGE SCALE GENOMIC DNA]</scope>
    <source>
        <strain evidence="13">ATCC BAA-798 / YNP1</strain>
    </source>
</reference>
<dbReference type="SUPFAM" id="SSF52972">
    <property type="entry name" value="ITPase-like"/>
    <property type="match status" value="1"/>
</dbReference>
<dbReference type="GO" id="GO:0036222">
    <property type="term" value="F:XTP diphosphatase activity"/>
    <property type="evidence" value="ECO:0007669"/>
    <property type="project" value="UniProtKB-UniRule"/>
</dbReference>
<dbReference type="EMBL" id="CP001825">
    <property type="protein sequence ID" value="ACZ42716.1"/>
    <property type="molecule type" value="Genomic_DNA"/>
</dbReference>
<accession>D1CD51</accession>
<feature type="binding site" evidence="10">
    <location>
        <position position="43"/>
    </location>
    <ligand>
        <name>Mg(2+)</name>
        <dbReference type="ChEBI" id="CHEBI:18420"/>
    </ligand>
</feature>
<keyword evidence="6 10" id="KW-0460">Magnesium</keyword>
<dbReference type="GO" id="GO:0036220">
    <property type="term" value="F:ITP diphosphatase activity"/>
    <property type="evidence" value="ECO:0007669"/>
    <property type="project" value="UniProtKB-UniRule"/>
</dbReference>
<name>D1CD51_THET1</name>
<evidence type="ECO:0000313" key="12">
    <source>
        <dbReference type="EMBL" id="ACZ42716.1"/>
    </source>
</evidence>
<dbReference type="CDD" id="cd00515">
    <property type="entry name" value="HAM1"/>
    <property type="match status" value="1"/>
</dbReference>
<dbReference type="GO" id="GO:0005829">
    <property type="term" value="C:cytosol"/>
    <property type="evidence" value="ECO:0007669"/>
    <property type="project" value="TreeGrafter"/>
</dbReference>
<dbReference type="STRING" id="525904.Tter_1810"/>
<dbReference type="GO" id="GO:0046872">
    <property type="term" value="F:metal ion binding"/>
    <property type="evidence" value="ECO:0007669"/>
    <property type="project" value="UniProtKB-KW"/>
</dbReference>
<dbReference type="PANTHER" id="PTHR11067:SF9">
    <property type="entry name" value="INOSINE TRIPHOSPHATE PYROPHOSPHATASE"/>
    <property type="match status" value="1"/>
</dbReference>
<feature type="binding site" evidence="10">
    <location>
        <begin position="155"/>
        <end position="158"/>
    </location>
    <ligand>
        <name>substrate</name>
    </ligand>
</feature>
<feature type="binding site" evidence="10">
    <location>
        <begin position="10"/>
        <end position="15"/>
    </location>
    <ligand>
        <name>substrate</name>
    </ligand>
</feature>
<dbReference type="FunFam" id="3.90.950.10:FF:000001">
    <property type="entry name" value="dITP/XTP pyrophosphatase"/>
    <property type="match status" value="1"/>
</dbReference>
<dbReference type="EC" id="3.6.1.66" evidence="10"/>
<dbReference type="GO" id="GO:0009146">
    <property type="term" value="P:purine nucleoside triphosphate catabolic process"/>
    <property type="evidence" value="ECO:0007669"/>
    <property type="project" value="UniProtKB-UniRule"/>
</dbReference>
<sequence>MKLSKLLIASDNPGKLAEYQELLSGLGIEIVSMRDAGIERAPEETGSTFEENALIKARYCWNMTGISSIADDSGLEVAALGGEPGVRSKRWAGEQISDAERNKLLIERLNKASSSNKSARFVCVIALIDRYGNEHLFRGEVEGVIIDHPRGSHGFGYDPIFYLPELGKTFAELDMLEKNRVSHRARAAQLAVDWIKRNLDKL</sequence>
<comment type="function">
    <text evidence="10">Pyrophosphatase that catalyzes the hydrolysis of nucleoside triphosphates to their monophosphate derivatives, with a high preference for the non-canonical purine nucleotides XTP (xanthosine triphosphate), dITP (deoxyinosine triphosphate) and ITP. Seems to function as a house-cleaning enzyme that removes non-canonical purine nucleotides from the nucleotide pool, thus preventing their incorporation into DNA/RNA and avoiding chromosomal lesions.</text>
</comment>
<proteinExistence type="inferred from homology"/>
<comment type="subunit">
    <text evidence="2 10">Homodimer.</text>
</comment>
<evidence type="ECO:0000256" key="4">
    <source>
        <dbReference type="ARBA" id="ARBA00022741"/>
    </source>
</evidence>
<feature type="binding site" evidence="10">
    <location>
        <position position="178"/>
    </location>
    <ligand>
        <name>substrate</name>
    </ligand>
</feature>
<evidence type="ECO:0000256" key="3">
    <source>
        <dbReference type="ARBA" id="ARBA00022723"/>
    </source>
</evidence>
<dbReference type="InterPro" id="IPR020922">
    <property type="entry name" value="dITP/XTP_pyrophosphatase"/>
</dbReference>
<feature type="binding site" evidence="10">
    <location>
        <position position="72"/>
    </location>
    <ligand>
        <name>Mg(2+)</name>
        <dbReference type="ChEBI" id="CHEBI:18420"/>
    </ligand>
</feature>
<keyword evidence="13" id="KW-1185">Reference proteome</keyword>
<keyword evidence="3 10" id="KW-0479">Metal-binding</keyword>
<dbReference type="AlphaFoldDB" id="D1CD51"/>
<keyword evidence="4 10" id="KW-0547">Nucleotide-binding</keyword>
<dbReference type="Gene3D" id="3.90.950.10">
    <property type="match status" value="1"/>
</dbReference>
<evidence type="ECO:0000256" key="5">
    <source>
        <dbReference type="ARBA" id="ARBA00022801"/>
    </source>
</evidence>
<dbReference type="GO" id="GO:0009117">
    <property type="term" value="P:nucleotide metabolic process"/>
    <property type="evidence" value="ECO:0007669"/>
    <property type="project" value="UniProtKB-KW"/>
</dbReference>
<dbReference type="GO" id="GO:0000166">
    <property type="term" value="F:nucleotide binding"/>
    <property type="evidence" value="ECO:0007669"/>
    <property type="project" value="UniProtKB-KW"/>
</dbReference>
<dbReference type="eggNOG" id="COG0127">
    <property type="taxonomic scope" value="Bacteria"/>
</dbReference>
<evidence type="ECO:0000256" key="6">
    <source>
        <dbReference type="ARBA" id="ARBA00022842"/>
    </source>
</evidence>
<dbReference type="NCBIfam" id="TIGR00042">
    <property type="entry name" value="RdgB/HAM1 family non-canonical purine NTP pyrophosphatase"/>
    <property type="match status" value="1"/>
</dbReference>
<comment type="catalytic activity">
    <reaction evidence="8 10">
        <text>dITP + H2O = dIMP + diphosphate + H(+)</text>
        <dbReference type="Rhea" id="RHEA:28342"/>
        <dbReference type="ChEBI" id="CHEBI:15377"/>
        <dbReference type="ChEBI" id="CHEBI:15378"/>
        <dbReference type="ChEBI" id="CHEBI:33019"/>
        <dbReference type="ChEBI" id="CHEBI:61194"/>
        <dbReference type="ChEBI" id="CHEBI:61382"/>
        <dbReference type="EC" id="3.6.1.66"/>
    </reaction>
</comment>
<evidence type="ECO:0000313" key="13">
    <source>
        <dbReference type="Proteomes" id="UP000000323"/>
    </source>
</evidence>
<evidence type="ECO:0000256" key="8">
    <source>
        <dbReference type="ARBA" id="ARBA00051875"/>
    </source>
</evidence>
<comment type="catalytic activity">
    <reaction evidence="10">
        <text>ITP + H2O = IMP + diphosphate + H(+)</text>
        <dbReference type="Rhea" id="RHEA:29399"/>
        <dbReference type="ChEBI" id="CHEBI:15377"/>
        <dbReference type="ChEBI" id="CHEBI:15378"/>
        <dbReference type="ChEBI" id="CHEBI:33019"/>
        <dbReference type="ChEBI" id="CHEBI:58053"/>
        <dbReference type="ChEBI" id="CHEBI:61402"/>
        <dbReference type="EC" id="3.6.1.66"/>
    </reaction>
</comment>
<evidence type="ECO:0000256" key="11">
    <source>
        <dbReference type="RuleBase" id="RU003781"/>
    </source>
</evidence>
<dbReference type="HOGENOM" id="CLU_082080_0_2_0"/>
<organism evidence="12 13">
    <name type="scientific">Thermobaculum terrenum (strain ATCC BAA-798 / CCMEE 7001 / YNP1)</name>
    <dbReference type="NCBI Taxonomy" id="525904"/>
    <lineage>
        <taxon>Bacteria</taxon>
        <taxon>Bacillati</taxon>
        <taxon>Chloroflexota</taxon>
        <taxon>Chloroflexia</taxon>
        <taxon>Candidatus Thermobaculales</taxon>
        <taxon>Candidatus Thermobaculaceae</taxon>
        <taxon>Thermobaculum</taxon>
    </lineage>
</organism>
<evidence type="ECO:0000256" key="2">
    <source>
        <dbReference type="ARBA" id="ARBA00011738"/>
    </source>
</evidence>
<evidence type="ECO:0000256" key="1">
    <source>
        <dbReference type="ARBA" id="ARBA00008023"/>
    </source>
</evidence>
<comment type="similarity">
    <text evidence="1 10 11">Belongs to the HAM1 NTPase family.</text>
</comment>
<keyword evidence="7 10" id="KW-0546">Nucleotide metabolism</keyword>
<evidence type="ECO:0000256" key="7">
    <source>
        <dbReference type="ARBA" id="ARBA00023080"/>
    </source>
</evidence>
<gene>
    <name evidence="12" type="ordered locus">Tter_1810</name>
</gene>
<dbReference type="InterPro" id="IPR029001">
    <property type="entry name" value="ITPase-like_fam"/>
</dbReference>
<feature type="active site" description="Proton acceptor" evidence="10">
    <location>
        <position position="72"/>
    </location>
</feature>
<keyword evidence="5 10" id="KW-0378">Hydrolase</keyword>
<feature type="binding site" evidence="10">
    <location>
        <position position="73"/>
    </location>
    <ligand>
        <name>substrate</name>
    </ligand>
</feature>
<dbReference type="PANTHER" id="PTHR11067">
    <property type="entry name" value="INOSINE TRIPHOSPHATE PYROPHOSPHATASE/HAM1 PROTEIN"/>
    <property type="match status" value="1"/>
</dbReference>
<comment type="cofactor">
    <cofactor evidence="10">
        <name>Mg(2+)</name>
        <dbReference type="ChEBI" id="CHEBI:18420"/>
    </cofactor>
    <text evidence="10">Binds 1 Mg(2+) ion per subunit.</text>
</comment>